<name>A0ABS8WLM2_DATST</name>
<sequence>MTTQKAMKDEDVPSLPNNADDEDIEGRVEEEILKETFEGILLNGEVLEEVDWMKKELKQKRGIGGARPAKCRVRHESGFKALGHCLFALHLHFTG</sequence>
<evidence type="ECO:0000313" key="2">
    <source>
        <dbReference type="EMBL" id="MCE3050405.1"/>
    </source>
</evidence>
<evidence type="ECO:0000256" key="1">
    <source>
        <dbReference type="SAM" id="MobiDB-lite"/>
    </source>
</evidence>
<dbReference type="Proteomes" id="UP000823775">
    <property type="component" value="Unassembled WGS sequence"/>
</dbReference>
<comment type="caution">
    <text evidence="2">The sequence shown here is derived from an EMBL/GenBank/DDBJ whole genome shotgun (WGS) entry which is preliminary data.</text>
</comment>
<dbReference type="EMBL" id="JACEIK010007551">
    <property type="protein sequence ID" value="MCE3050405.1"/>
    <property type="molecule type" value="Genomic_DNA"/>
</dbReference>
<accession>A0ABS8WLM2</accession>
<keyword evidence="3" id="KW-1185">Reference proteome</keyword>
<feature type="region of interest" description="Disordered" evidence="1">
    <location>
        <begin position="1"/>
        <end position="24"/>
    </location>
</feature>
<reference evidence="2 3" key="1">
    <citation type="journal article" date="2021" name="BMC Genomics">
        <title>Datura genome reveals duplications of psychoactive alkaloid biosynthetic genes and high mutation rate following tissue culture.</title>
        <authorList>
            <person name="Rajewski A."/>
            <person name="Carter-House D."/>
            <person name="Stajich J."/>
            <person name="Litt A."/>
        </authorList>
    </citation>
    <scope>NUCLEOTIDE SEQUENCE [LARGE SCALE GENOMIC DNA]</scope>
    <source>
        <strain evidence="2">AR-01</strain>
    </source>
</reference>
<proteinExistence type="predicted"/>
<feature type="compositionally biased region" description="Basic and acidic residues" evidence="1">
    <location>
        <begin position="1"/>
        <end position="11"/>
    </location>
</feature>
<organism evidence="2 3">
    <name type="scientific">Datura stramonium</name>
    <name type="common">Jimsonweed</name>
    <name type="synonym">Common thornapple</name>
    <dbReference type="NCBI Taxonomy" id="4076"/>
    <lineage>
        <taxon>Eukaryota</taxon>
        <taxon>Viridiplantae</taxon>
        <taxon>Streptophyta</taxon>
        <taxon>Embryophyta</taxon>
        <taxon>Tracheophyta</taxon>
        <taxon>Spermatophyta</taxon>
        <taxon>Magnoliopsida</taxon>
        <taxon>eudicotyledons</taxon>
        <taxon>Gunneridae</taxon>
        <taxon>Pentapetalae</taxon>
        <taxon>asterids</taxon>
        <taxon>lamiids</taxon>
        <taxon>Solanales</taxon>
        <taxon>Solanaceae</taxon>
        <taxon>Solanoideae</taxon>
        <taxon>Datureae</taxon>
        <taxon>Datura</taxon>
    </lineage>
</organism>
<evidence type="ECO:0000313" key="3">
    <source>
        <dbReference type="Proteomes" id="UP000823775"/>
    </source>
</evidence>
<protein>
    <submittedName>
        <fullName evidence="2">Uncharacterized protein</fullName>
    </submittedName>
</protein>
<gene>
    <name evidence="2" type="ORF">HAX54_047135</name>
</gene>